<comment type="caution">
    <text evidence="2">The sequence shown here is derived from an EMBL/GenBank/DDBJ whole genome shotgun (WGS) entry which is preliminary data.</text>
</comment>
<name>A0A2T0Q284_9ACTN</name>
<dbReference type="EMBL" id="PVZC01000005">
    <property type="protein sequence ID" value="PRX97912.1"/>
    <property type="molecule type" value="Genomic_DNA"/>
</dbReference>
<keyword evidence="3" id="KW-1185">Reference proteome</keyword>
<gene>
    <name evidence="2" type="ORF">CLV72_105265</name>
</gene>
<reference evidence="2 3" key="1">
    <citation type="submission" date="2018-03" db="EMBL/GenBank/DDBJ databases">
        <title>Genomic Encyclopedia of Archaeal and Bacterial Type Strains, Phase II (KMG-II): from individual species to whole genera.</title>
        <authorList>
            <person name="Goeker M."/>
        </authorList>
    </citation>
    <scope>NUCLEOTIDE SEQUENCE [LARGE SCALE GENOMIC DNA]</scope>
    <source>
        <strain evidence="2 3">DSM 45601</strain>
    </source>
</reference>
<accession>A0A2T0Q284</accession>
<evidence type="ECO:0000256" key="1">
    <source>
        <dbReference type="SAM" id="MobiDB-lite"/>
    </source>
</evidence>
<evidence type="ECO:0000313" key="3">
    <source>
        <dbReference type="Proteomes" id="UP000237846"/>
    </source>
</evidence>
<proteinExistence type="predicted"/>
<organism evidence="2 3">
    <name type="scientific">Allonocardiopsis opalescens</name>
    <dbReference type="NCBI Taxonomy" id="1144618"/>
    <lineage>
        <taxon>Bacteria</taxon>
        <taxon>Bacillati</taxon>
        <taxon>Actinomycetota</taxon>
        <taxon>Actinomycetes</taxon>
        <taxon>Streptosporangiales</taxon>
        <taxon>Allonocardiopsis</taxon>
    </lineage>
</organism>
<dbReference type="Proteomes" id="UP000237846">
    <property type="component" value="Unassembled WGS sequence"/>
</dbReference>
<evidence type="ECO:0000313" key="2">
    <source>
        <dbReference type="EMBL" id="PRX97912.1"/>
    </source>
</evidence>
<sequence length="30" mass="3387">MTYQLGAKHFVGSDESSHQWSNHKLPVSSK</sequence>
<feature type="compositionally biased region" description="Polar residues" evidence="1">
    <location>
        <begin position="18"/>
        <end position="30"/>
    </location>
</feature>
<dbReference type="AlphaFoldDB" id="A0A2T0Q284"/>
<feature type="region of interest" description="Disordered" evidence="1">
    <location>
        <begin position="1"/>
        <end position="30"/>
    </location>
</feature>
<protein>
    <submittedName>
        <fullName evidence="2">Uncharacterized protein</fullName>
    </submittedName>
</protein>